<feature type="signal peptide" evidence="1">
    <location>
        <begin position="1"/>
        <end position="29"/>
    </location>
</feature>
<keyword evidence="1" id="KW-0732">Signal</keyword>
<dbReference type="AlphaFoldDB" id="A0A6G5A253"/>
<protein>
    <submittedName>
        <fullName evidence="2">Putative lipocalin</fullName>
    </submittedName>
</protein>
<dbReference type="OrthoDB" id="10403431at2759"/>
<evidence type="ECO:0000256" key="1">
    <source>
        <dbReference type="SAM" id="SignalP"/>
    </source>
</evidence>
<organism evidence="2">
    <name type="scientific">Rhipicephalus microplus</name>
    <name type="common">Cattle tick</name>
    <name type="synonym">Boophilus microplus</name>
    <dbReference type="NCBI Taxonomy" id="6941"/>
    <lineage>
        <taxon>Eukaryota</taxon>
        <taxon>Metazoa</taxon>
        <taxon>Ecdysozoa</taxon>
        <taxon>Arthropoda</taxon>
        <taxon>Chelicerata</taxon>
        <taxon>Arachnida</taxon>
        <taxon>Acari</taxon>
        <taxon>Parasitiformes</taxon>
        <taxon>Ixodida</taxon>
        <taxon>Ixodoidea</taxon>
        <taxon>Ixodidae</taxon>
        <taxon>Rhipicephalinae</taxon>
        <taxon>Rhipicephalus</taxon>
        <taxon>Boophilus</taxon>
    </lineage>
</organism>
<dbReference type="VEuPathDB" id="VectorBase:LOC119167338"/>
<name>A0A6G5A253_RHIMP</name>
<evidence type="ECO:0000313" key="2">
    <source>
        <dbReference type="EMBL" id="NIE45091.1"/>
    </source>
</evidence>
<proteinExistence type="predicted"/>
<dbReference type="EMBL" id="GIKN01002818">
    <property type="protein sequence ID" value="NIE45091.1"/>
    <property type="molecule type" value="Transcribed_RNA"/>
</dbReference>
<accession>A0A6G5A253</accession>
<feature type="chain" id="PRO_5026101187" evidence="1">
    <location>
        <begin position="30"/>
        <end position="102"/>
    </location>
</feature>
<reference evidence="2" key="1">
    <citation type="submission" date="2020-03" db="EMBL/GenBank/DDBJ databases">
        <title>A transcriptome and proteome of the tick Rhipicephalus microplus shaped by the genetic composition of its hosts and developmental stage.</title>
        <authorList>
            <person name="Garcia G.R."/>
            <person name="Ribeiro J.M.C."/>
            <person name="Maruyama S.R."/>
            <person name="Gardinasse L.G."/>
            <person name="Nelson K."/>
            <person name="Ferreira B.R."/>
            <person name="Andrade T.G."/>
            <person name="Santos I.K.F.M."/>
        </authorList>
    </citation>
    <scope>NUCLEOTIDE SEQUENCE</scope>
    <source>
        <strain evidence="2">NSGR</strain>
        <tissue evidence="2">Salivary glands</tissue>
    </source>
</reference>
<sequence>MTSVNTLFNALYFAAHVILLHSQIANLQPQDVPDITKFYSEFSTIWIVNTTMHTKKYCELDFVNKTTPDYANFSRIYFFGPTMEQDYLQGLFTMDDKTRIIT</sequence>